<proteinExistence type="predicted"/>
<sequence length="296" mass="32986">MMSEASLNETRSAPFDHDGTQEYDPSPTDRRLPPPPPPSTPISFDDECAEPPSTASDTCPESPVSFTSEARVVLSSHAKFAPSSSTRAEFRPKSVFYKTKPCKFYHSQGSCIKGDRCNFIHESGETSTTSKDVAGTRDSEPGSGFPGNHITFSSYQKQHALPDKPVSSLKEQRRSNFYPVAWRVIGGGVMMGGHREICHDYIVGHCPEGEDCKFAHPDVSAKRLSRRPDKERTRKPAMVCTHYGRPNWLRIRHGRVTASYDPSWNVMASMFLSEKEKLQIHDRSSSCAHAVDIFCT</sequence>
<dbReference type="Gene3D" id="4.10.1000.10">
    <property type="entry name" value="Zinc finger, CCCH-type"/>
    <property type="match status" value="1"/>
</dbReference>
<dbReference type="InterPro" id="IPR000571">
    <property type="entry name" value="Znf_CCCH"/>
</dbReference>
<evidence type="ECO:0000256" key="2">
    <source>
        <dbReference type="ARBA" id="ARBA00022771"/>
    </source>
</evidence>
<feature type="compositionally biased region" description="Polar residues" evidence="5">
    <location>
        <begin position="53"/>
        <end position="63"/>
    </location>
</feature>
<dbReference type="OrthoDB" id="411372at2759"/>
<evidence type="ECO:0000256" key="5">
    <source>
        <dbReference type="SAM" id="MobiDB-lite"/>
    </source>
</evidence>
<feature type="zinc finger region" description="C3H1-type" evidence="4">
    <location>
        <begin position="96"/>
        <end position="124"/>
    </location>
</feature>
<feature type="region of interest" description="Disordered" evidence="5">
    <location>
        <begin position="123"/>
        <end position="149"/>
    </location>
</feature>
<dbReference type="SMART" id="SM00356">
    <property type="entry name" value="ZnF_C3H1"/>
    <property type="match status" value="2"/>
</dbReference>
<dbReference type="EMBL" id="KB468053">
    <property type="protein sequence ID" value="PCH40300.1"/>
    <property type="molecule type" value="Genomic_DNA"/>
</dbReference>
<dbReference type="Gene3D" id="3.30.1370.210">
    <property type="match status" value="1"/>
</dbReference>
<dbReference type="GO" id="GO:0008270">
    <property type="term" value="F:zinc ion binding"/>
    <property type="evidence" value="ECO:0007669"/>
    <property type="project" value="UniProtKB-KW"/>
</dbReference>
<feature type="region of interest" description="Disordered" evidence="5">
    <location>
        <begin position="1"/>
        <end position="63"/>
    </location>
</feature>
<evidence type="ECO:0000313" key="7">
    <source>
        <dbReference type="EMBL" id="PCH40300.1"/>
    </source>
</evidence>
<organism evidence="7 8">
    <name type="scientific">Wolfiporia cocos (strain MD-104)</name>
    <name type="common">Brown rot fungus</name>
    <dbReference type="NCBI Taxonomy" id="742152"/>
    <lineage>
        <taxon>Eukaryota</taxon>
        <taxon>Fungi</taxon>
        <taxon>Dikarya</taxon>
        <taxon>Basidiomycota</taxon>
        <taxon>Agaricomycotina</taxon>
        <taxon>Agaricomycetes</taxon>
        <taxon>Polyporales</taxon>
        <taxon>Phaeolaceae</taxon>
        <taxon>Wolfiporia</taxon>
    </lineage>
</organism>
<protein>
    <recommendedName>
        <fullName evidence="6">C3H1-type domain-containing protein</fullName>
    </recommendedName>
</protein>
<evidence type="ECO:0000313" key="8">
    <source>
        <dbReference type="Proteomes" id="UP000218811"/>
    </source>
</evidence>
<keyword evidence="3 4" id="KW-0862">Zinc</keyword>
<evidence type="ECO:0000259" key="6">
    <source>
        <dbReference type="PROSITE" id="PS50103"/>
    </source>
</evidence>
<name>A0A2H3JDI9_WOLCO</name>
<dbReference type="Pfam" id="PF00642">
    <property type="entry name" value="zf-CCCH"/>
    <property type="match status" value="2"/>
</dbReference>
<keyword evidence="1 4" id="KW-0479">Metal-binding</keyword>
<feature type="domain" description="C3H1-type" evidence="6">
    <location>
        <begin position="96"/>
        <end position="124"/>
    </location>
</feature>
<dbReference type="Proteomes" id="UP000218811">
    <property type="component" value="Unassembled WGS sequence"/>
</dbReference>
<evidence type="ECO:0000256" key="1">
    <source>
        <dbReference type="ARBA" id="ARBA00022723"/>
    </source>
</evidence>
<gene>
    <name evidence="7" type="ORF">WOLCODRAFT_136768</name>
</gene>
<dbReference type="InterPro" id="IPR036855">
    <property type="entry name" value="Znf_CCCH_sf"/>
</dbReference>
<dbReference type="STRING" id="742152.A0A2H3JDI9"/>
<feature type="zinc finger region" description="C3H1-type" evidence="4">
    <location>
        <begin position="192"/>
        <end position="219"/>
    </location>
</feature>
<feature type="compositionally biased region" description="Polar residues" evidence="5">
    <location>
        <begin position="1"/>
        <end position="11"/>
    </location>
</feature>
<keyword evidence="8" id="KW-1185">Reference proteome</keyword>
<keyword evidence="2 4" id="KW-0863">Zinc-finger</keyword>
<accession>A0A2H3JDI9</accession>
<dbReference type="AlphaFoldDB" id="A0A2H3JDI9"/>
<dbReference type="SUPFAM" id="SSF90229">
    <property type="entry name" value="CCCH zinc finger"/>
    <property type="match status" value="2"/>
</dbReference>
<reference evidence="7 8" key="1">
    <citation type="journal article" date="2012" name="Science">
        <title>The Paleozoic origin of enzymatic lignin decomposition reconstructed from 31 fungal genomes.</title>
        <authorList>
            <person name="Floudas D."/>
            <person name="Binder M."/>
            <person name="Riley R."/>
            <person name="Barry K."/>
            <person name="Blanchette R.A."/>
            <person name="Henrissat B."/>
            <person name="Martinez A.T."/>
            <person name="Otillar R."/>
            <person name="Spatafora J.W."/>
            <person name="Yadav J.S."/>
            <person name="Aerts A."/>
            <person name="Benoit I."/>
            <person name="Boyd A."/>
            <person name="Carlson A."/>
            <person name="Copeland A."/>
            <person name="Coutinho P.M."/>
            <person name="de Vries R.P."/>
            <person name="Ferreira P."/>
            <person name="Findley K."/>
            <person name="Foster B."/>
            <person name="Gaskell J."/>
            <person name="Glotzer D."/>
            <person name="Gorecki P."/>
            <person name="Heitman J."/>
            <person name="Hesse C."/>
            <person name="Hori C."/>
            <person name="Igarashi K."/>
            <person name="Jurgens J.A."/>
            <person name="Kallen N."/>
            <person name="Kersten P."/>
            <person name="Kohler A."/>
            <person name="Kuees U."/>
            <person name="Kumar T.K.A."/>
            <person name="Kuo A."/>
            <person name="LaButti K."/>
            <person name="Larrondo L.F."/>
            <person name="Lindquist E."/>
            <person name="Ling A."/>
            <person name="Lombard V."/>
            <person name="Lucas S."/>
            <person name="Lundell T."/>
            <person name="Martin R."/>
            <person name="McLaughlin D.J."/>
            <person name="Morgenstern I."/>
            <person name="Morin E."/>
            <person name="Murat C."/>
            <person name="Nagy L.G."/>
            <person name="Nolan M."/>
            <person name="Ohm R.A."/>
            <person name="Patyshakuliyeva A."/>
            <person name="Rokas A."/>
            <person name="Ruiz-Duenas F.J."/>
            <person name="Sabat G."/>
            <person name="Salamov A."/>
            <person name="Samejima M."/>
            <person name="Schmutz J."/>
            <person name="Slot J.C."/>
            <person name="St John F."/>
            <person name="Stenlid J."/>
            <person name="Sun H."/>
            <person name="Sun S."/>
            <person name="Syed K."/>
            <person name="Tsang A."/>
            <person name="Wiebenga A."/>
            <person name="Young D."/>
            <person name="Pisabarro A."/>
            <person name="Eastwood D.C."/>
            <person name="Martin F."/>
            <person name="Cullen D."/>
            <person name="Grigoriev I.V."/>
            <person name="Hibbett D.S."/>
        </authorList>
    </citation>
    <scope>NUCLEOTIDE SEQUENCE [LARGE SCALE GENOMIC DNA]</scope>
    <source>
        <strain evidence="7 8">MD-104</strain>
    </source>
</reference>
<feature type="domain" description="C3H1-type" evidence="6">
    <location>
        <begin position="192"/>
        <end position="219"/>
    </location>
</feature>
<evidence type="ECO:0000256" key="3">
    <source>
        <dbReference type="ARBA" id="ARBA00022833"/>
    </source>
</evidence>
<evidence type="ECO:0000256" key="4">
    <source>
        <dbReference type="PROSITE-ProRule" id="PRU00723"/>
    </source>
</evidence>
<dbReference type="PROSITE" id="PS50103">
    <property type="entry name" value="ZF_C3H1"/>
    <property type="match status" value="2"/>
</dbReference>